<evidence type="ECO:0000256" key="1">
    <source>
        <dbReference type="SAM" id="Phobius"/>
    </source>
</evidence>
<organism evidence="2 3">
    <name type="scientific">Chlorobaculum tepidum (strain ATCC 49652 / DSM 12025 / NBRC 103806 / TLS)</name>
    <name type="common">Chlorobium tepidum</name>
    <dbReference type="NCBI Taxonomy" id="194439"/>
    <lineage>
        <taxon>Bacteria</taxon>
        <taxon>Pseudomonadati</taxon>
        <taxon>Chlorobiota</taxon>
        <taxon>Chlorobiia</taxon>
        <taxon>Chlorobiales</taxon>
        <taxon>Chlorobiaceae</taxon>
        <taxon>Chlorobaculum</taxon>
    </lineage>
</organism>
<keyword evidence="1" id="KW-0812">Transmembrane</keyword>
<protein>
    <submittedName>
        <fullName evidence="2">Uncharacterized protein</fullName>
    </submittedName>
</protein>
<keyword evidence="3" id="KW-1185">Reference proteome</keyword>
<evidence type="ECO:0000313" key="2">
    <source>
        <dbReference type="EMBL" id="AAM72461.1"/>
    </source>
</evidence>
<dbReference type="AlphaFoldDB" id="Q8KD26"/>
<evidence type="ECO:0000313" key="3">
    <source>
        <dbReference type="Proteomes" id="UP000001007"/>
    </source>
</evidence>
<proteinExistence type="predicted"/>
<name>Q8KD26_CHLTE</name>
<gene>
    <name evidence="2" type="ordered locus">CT1230</name>
</gene>
<sequence>MVGVNLFQEGTNYDRLHTVSYRLPFFACSTSPVLFSVIIFPLAF</sequence>
<dbReference type="HOGENOM" id="CLU_3214139_0_0_10"/>
<keyword evidence="1" id="KW-0472">Membrane</keyword>
<dbReference type="KEGG" id="cte:CT1230"/>
<keyword evidence="1" id="KW-1133">Transmembrane helix</keyword>
<feature type="transmembrane region" description="Helical" evidence="1">
    <location>
        <begin position="23"/>
        <end position="43"/>
    </location>
</feature>
<dbReference type="EMBL" id="AE006470">
    <property type="protein sequence ID" value="AAM72461.1"/>
    <property type="molecule type" value="Genomic_DNA"/>
</dbReference>
<accession>Q8KD26</accession>
<dbReference type="EnsemblBacteria" id="AAM72461">
    <property type="protein sequence ID" value="AAM72461"/>
    <property type="gene ID" value="CT1230"/>
</dbReference>
<reference evidence="2 3" key="1">
    <citation type="journal article" date="2002" name="Proc. Natl. Acad. Sci. U.S.A.">
        <title>The complete genome sequence of Chlorobium tepidum TLS, a photosynthetic, anaerobic, green-sulfur bacterium.</title>
        <authorList>
            <person name="Eisen J.A."/>
            <person name="Nelson K.E."/>
            <person name="Paulsen I.T."/>
            <person name="Heidelberg J.F."/>
            <person name="Wu M."/>
            <person name="Dodson R.J."/>
            <person name="Deboy R."/>
            <person name="Gwinn M.L."/>
            <person name="Nelson W.C."/>
            <person name="Haft D.H."/>
            <person name="Hickey E.K."/>
            <person name="Peterson J.D."/>
            <person name="Durkin A.S."/>
            <person name="Kolonay J.L."/>
            <person name="Yang F."/>
            <person name="Holt I."/>
            <person name="Umayam L.A."/>
            <person name="Mason T."/>
            <person name="Brenner M."/>
            <person name="Shea T.P."/>
            <person name="Parksey D."/>
            <person name="Nierman W.C."/>
            <person name="Feldblyum T.V."/>
            <person name="Hansen C.L."/>
            <person name="Craven M.B."/>
            <person name="Radune D."/>
            <person name="Vamathevan J."/>
            <person name="Khouri H."/>
            <person name="White O."/>
            <person name="Gruber T.M."/>
            <person name="Ketchum K.A."/>
            <person name="Venter J.C."/>
            <person name="Tettelin H."/>
            <person name="Bryant D.A."/>
            <person name="Fraser C.M."/>
        </authorList>
    </citation>
    <scope>NUCLEOTIDE SEQUENCE [LARGE SCALE GENOMIC DNA]</scope>
    <source>
        <strain evidence="3">ATCC 49652 / DSM 12025 / NBRC 103806 / TLS</strain>
    </source>
</reference>
<dbReference type="Proteomes" id="UP000001007">
    <property type="component" value="Chromosome"/>
</dbReference>